<dbReference type="Pfam" id="PF02140">
    <property type="entry name" value="SUEL_Lectin"/>
    <property type="match status" value="1"/>
</dbReference>
<name>A0A915HP47_ROMCU</name>
<feature type="domain" description="SUEL-type lectin" evidence="4">
    <location>
        <begin position="27"/>
        <end position="147"/>
    </location>
</feature>
<accession>A0A915HP47</accession>
<dbReference type="InterPro" id="IPR000922">
    <property type="entry name" value="Lectin_gal-bd_dom"/>
</dbReference>
<keyword evidence="5" id="KW-1185">Reference proteome</keyword>
<feature type="region of interest" description="Disordered" evidence="1">
    <location>
        <begin position="370"/>
        <end position="390"/>
    </location>
</feature>
<dbReference type="AlphaFoldDB" id="A0A915HP47"/>
<dbReference type="PANTHER" id="PTHR46780">
    <property type="entry name" value="PROTEIN EVA-1"/>
    <property type="match status" value="1"/>
</dbReference>
<organism evidence="5 6">
    <name type="scientific">Romanomermis culicivorax</name>
    <name type="common">Nematode worm</name>
    <dbReference type="NCBI Taxonomy" id="13658"/>
    <lineage>
        <taxon>Eukaryota</taxon>
        <taxon>Metazoa</taxon>
        <taxon>Ecdysozoa</taxon>
        <taxon>Nematoda</taxon>
        <taxon>Enoplea</taxon>
        <taxon>Dorylaimia</taxon>
        <taxon>Mermithida</taxon>
        <taxon>Mermithoidea</taxon>
        <taxon>Mermithidae</taxon>
        <taxon>Romanomermis</taxon>
    </lineage>
</organism>
<dbReference type="InterPro" id="IPR043159">
    <property type="entry name" value="Lectin_gal-bd_sf"/>
</dbReference>
<dbReference type="CDD" id="cd22828">
    <property type="entry name" value="Gal_Rha_Lectin_EVA1_EVA1C_rpt1"/>
    <property type="match status" value="1"/>
</dbReference>
<reference evidence="6" key="1">
    <citation type="submission" date="2022-11" db="UniProtKB">
        <authorList>
            <consortium name="WormBaseParasite"/>
        </authorList>
    </citation>
    <scope>IDENTIFICATION</scope>
</reference>
<feature type="signal peptide" evidence="3">
    <location>
        <begin position="1"/>
        <end position="17"/>
    </location>
</feature>
<dbReference type="WBParaSite" id="nRc.2.0.1.t03484-RA">
    <property type="protein sequence ID" value="nRc.2.0.1.t03484-RA"/>
    <property type="gene ID" value="nRc.2.0.1.g03484"/>
</dbReference>
<evidence type="ECO:0000256" key="1">
    <source>
        <dbReference type="SAM" id="MobiDB-lite"/>
    </source>
</evidence>
<evidence type="ECO:0000313" key="6">
    <source>
        <dbReference type="WBParaSite" id="nRc.2.0.1.t03484-RA"/>
    </source>
</evidence>
<feature type="transmembrane region" description="Helical" evidence="2">
    <location>
        <begin position="338"/>
        <end position="363"/>
    </location>
</feature>
<sequence length="501" mass="56024">MLLSLTLVLSFLTASNADSLNIFRTLVCDQEQLQVKCPQHTKIIVDKVFYGKSASSVVEACQNAAQYRVRVARKGRGRPKHRQRILNAAATATQFDDMECDVTNARMRILEKCHNKDECQFRVNPRFFGRDPCPSTKKYLQISYKCRPSEFMSDTYCEDGQVELQCLPGQALTIVSATYGRTLTTDNLPNCGEKMLPGILAVDEIVFDENFIQSAESGIEQEYEEDELADVNVETAAHSAKQDKKSMNDAQYEEDFREQMTEKQPIVIGHTDSRKLTVNDRWSSFHTYNSSNNNNGSKYHNGSGNGSSCENGTSANLVVYFHRWITLKRFLSSNKSELLQYFCISAAAGATLILLFCLINQLIKKYCNQPKRCSTNSSSSSSNSSDAGGRTSNIINDYNLSKMDDHMMVVNDYSTNRRSSPLTTRQYYLTDDALGSIPAVKNQKKNAKRRSSTMDLKGAVVHGSSSTSGFYKPAPDRASIDYMAIGSPLGADSLLEDEYYV</sequence>
<protein>
    <submittedName>
        <fullName evidence="6">SUEL-type lectin domain-containing protein</fullName>
    </submittedName>
</protein>
<keyword evidence="2" id="KW-0472">Membrane</keyword>
<dbReference type="GO" id="GO:0030246">
    <property type="term" value="F:carbohydrate binding"/>
    <property type="evidence" value="ECO:0007669"/>
    <property type="project" value="InterPro"/>
</dbReference>
<keyword evidence="2" id="KW-0812">Transmembrane</keyword>
<evidence type="ECO:0000256" key="2">
    <source>
        <dbReference type="SAM" id="Phobius"/>
    </source>
</evidence>
<evidence type="ECO:0000259" key="4">
    <source>
        <dbReference type="PROSITE" id="PS50228"/>
    </source>
</evidence>
<feature type="compositionally biased region" description="Low complexity" evidence="1">
    <location>
        <begin position="374"/>
        <end position="385"/>
    </location>
</feature>
<keyword evidence="2" id="KW-1133">Transmembrane helix</keyword>
<dbReference type="Gene3D" id="2.60.120.740">
    <property type="match status" value="1"/>
</dbReference>
<evidence type="ECO:0000313" key="5">
    <source>
        <dbReference type="Proteomes" id="UP000887565"/>
    </source>
</evidence>
<dbReference type="PROSITE" id="PS50228">
    <property type="entry name" value="SUEL_LECTIN"/>
    <property type="match status" value="1"/>
</dbReference>
<dbReference type="Proteomes" id="UP000887565">
    <property type="component" value="Unplaced"/>
</dbReference>
<keyword evidence="3" id="KW-0732">Signal</keyword>
<feature type="chain" id="PRO_5037043864" evidence="3">
    <location>
        <begin position="18"/>
        <end position="501"/>
    </location>
</feature>
<proteinExistence type="predicted"/>
<evidence type="ECO:0000256" key="3">
    <source>
        <dbReference type="SAM" id="SignalP"/>
    </source>
</evidence>